<dbReference type="InterPro" id="IPR000718">
    <property type="entry name" value="Peptidase_M13"/>
</dbReference>
<evidence type="ECO:0000313" key="3">
    <source>
        <dbReference type="Proteomes" id="UP001321473"/>
    </source>
</evidence>
<dbReference type="GO" id="GO:0004222">
    <property type="term" value="F:metalloendopeptidase activity"/>
    <property type="evidence" value="ECO:0007669"/>
    <property type="project" value="InterPro"/>
</dbReference>
<dbReference type="AlphaFoldDB" id="A0AAQ4EEL4"/>
<keyword evidence="3" id="KW-1185">Reference proteome</keyword>
<feature type="chain" id="PRO_5042883879" evidence="1">
    <location>
        <begin position="18"/>
        <end position="647"/>
    </location>
</feature>
<feature type="signal peptide" evidence="1">
    <location>
        <begin position="1"/>
        <end position="17"/>
    </location>
</feature>
<dbReference type="Gene3D" id="3.40.390.10">
    <property type="entry name" value="Collagenase (Catalytic Domain)"/>
    <property type="match status" value="1"/>
</dbReference>
<dbReference type="Proteomes" id="UP001321473">
    <property type="component" value="Unassembled WGS sequence"/>
</dbReference>
<evidence type="ECO:0000256" key="1">
    <source>
        <dbReference type="SAM" id="SignalP"/>
    </source>
</evidence>
<dbReference type="SUPFAM" id="SSF55486">
    <property type="entry name" value="Metalloproteases ('zincins'), catalytic domain"/>
    <property type="match status" value="1"/>
</dbReference>
<dbReference type="PANTHER" id="PTHR11733">
    <property type="entry name" value="ZINC METALLOPROTEASE FAMILY M13 NEPRILYSIN-RELATED"/>
    <property type="match status" value="1"/>
</dbReference>
<dbReference type="InterPro" id="IPR024079">
    <property type="entry name" value="MetalloPept_cat_dom_sf"/>
</dbReference>
<sequence length="647" mass="74104">MVALVLVVLIIFHVARPMYVGDSVPEVVALRTCYDQWCDRLGLRVLPNKSNQGRDPCGNFYLRVCYEWNVGHENTGFVGGVIDSAYGYTRDRIYRSQMPAVVRNDLDHFVVFLRVCLEDAHFQAPLSEWIALIRYELRHDFLVKPHWNWSRMVRAVIKKSLVDGLQTIVGVRVGRQERSQKAGLFLFVDGCLLSLLSVKTNQTRVVASLLAEIIDELPEFRDRMDVVAAVIRMSLAISRERKYVVKRQAYCSELASFTTGVGAATWVNEINRHVPADMRLADDCMMMVYERISRSRLFNLLEEQSTEARALYINLLMVGQVLRFRYGLVASAQPKLRVCMQASRGAFRHLWVRLMMDVVHLHVQVRYLEELFENIKQGIVADLERRGGSNVTKLAVVALVNKTQLRNMSRASVADEAVYRGPHLAVGYRLPQYFLQTLAFQTKRSVNFLVDDESLADDEEMTSLRPVYIQRDLTISVPFFFLFRPLFIVFHEEQYHNFATVGVLLAVQLIEEANRRSLLDMNAANKSATCRVERYLKTVGTGGDQPASPRPSSVLFTWEVAVNVALRSMEKYVQRNMSPMEKLKYMAQLRRIFFERFCMLSCALPPVPNISNMQRCLLPLMNMPEFADAYSCSSGSNMFPSERCGEM</sequence>
<keyword evidence="1" id="KW-0732">Signal</keyword>
<gene>
    <name evidence="2" type="ORF">V5799_012326</name>
</gene>
<dbReference type="EMBL" id="JARKHS020017310">
    <property type="protein sequence ID" value="KAK8773141.1"/>
    <property type="molecule type" value="Genomic_DNA"/>
</dbReference>
<dbReference type="GO" id="GO:0005886">
    <property type="term" value="C:plasma membrane"/>
    <property type="evidence" value="ECO:0007669"/>
    <property type="project" value="TreeGrafter"/>
</dbReference>
<dbReference type="PROSITE" id="PS51885">
    <property type="entry name" value="NEPRILYSIN"/>
    <property type="match status" value="1"/>
</dbReference>
<evidence type="ECO:0000313" key="2">
    <source>
        <dbReference type="EMBL" id="KAK8773141.1"/>
    </source>
</evidence>
<dbReference type="PANTHER" id="PTHR11733:SF167">
    <property type="entry name" value="FI17812P1-RELATED"/>
    <property type="match status" value="1"/>
</dbReference>
<dbReference type="GO" id="GO:0016485">
    <property type="term" value="P:protein processing"/>
    <property type="evidence" value="ECO:0007669"/>
    <property type="project" value="TreeGrafter"/>
</dbReference>
<protein>
    <submittedName>
        <fullName evidence="2">Uncharacterized protein</fullName>
    </submittedName>
</protein>
<proteinExistence type="predicted"/>
<name>A0AAQ4EEL4_AMBAM</name>
<accession>A0AAQ4EEL4</accession>
<organism evidence="2 3">
    <name type="scientific">Amblyomma americanum</name>
    <name type="common">Lone star tick</name>
    <dbReference type="NCBI Taxonomy" id="6943"/>
    <lineage>
        <taxon>Eukaryota</taxon>
        <taxon>Metazoa</taxon>
        <taxon>Ecdysozoa</taxon>
        <taxon>Arthropoda</taxon>
        <taxon>Chelicerata</taxon>
        <taxon>Arachnida</taxon>
        <taxon>Acari</taxon>
        <taxon>Parasitiformes</taxon>
        <taxon>Ixodida</taxon>
        <taxon>Ixodoidea</taxon>
        <taxon>Ixodidae</taxon>
        <taxon>Amblyomminae</taxon>
        <taxon>Amblyomma</taxon>
    </lineage>
</organism>
<comment type="caution">
    <text evidence="2">The sequence shown here is derived from an EMBL/GenBank/DDBJ whole genome shotgun (WGS) entry which is preliminary data.</text>
</comment>
<reference evidence="2 3" key="1">
    <citation type="journal article" date="2023" name="Arcadia Sci">
        <title>De novo assembly of a long-read Amblyomma americanum tick genome.</title>
        <authorList>
            <person name="Chou S."/>
            <person name="Poskanzer K.E."/>
            <person name="Rollins M."/>
            <person name="Thuy-Boun P.S."/>
        </authorList>
    </citation>
    <scope>NUCLEOTIDE SEQUENCE [LARGE SCALE GENOMIC DNA]</scope>
    <source>
        <strain evidence="2">F_SG_1</strain>
        <tissue evidence="2">Salivary glands</tissue>
    </source>
</reference>